<comment type="caution">
    <text evidence="2">The sequence shown here is derived from an EMBL/GenBank/DDBJ whole genome shotgun (WGS) entry which is preliminary data.</text>
</comment>
<dbReference type="EMBL" id="AUPC02000048">
    <property type="protein sequence ID" value="POG76619.1"/>
    <property type="molecule type" value="Genomic_DNA"/>
</dbReference>
<evidence type="ECO:0000313" key="2">
    <source>
        <dbReference type="EMBL" id="POG76619.1"/>
    </source>
</evidence>
<name>A0A2P4QG56_RHIID</name>
<sequence>MIYIVQNTNYIINNVIMFFFYKFTIYSLFFELFNSNFEPLLKSNIGNVQIIVSNYLSQLKKI</sequence>
<proteinExistence type="predicted"/>
<keyword evidence="3" id="KW-1185">Reference proteome</keyword>
<reference evidence="2 3" key="2">
    <citation type="journal article" date="2018" name="New Phytol.">
        <title>High intraspecific genome diversity in the model arbuscular mycorrhizal symbiont Rhizophagus irregularis.</title>
        <authorList>
            <person name="Chen E.C.H."/>
            <person name="Morin E."/>
            <person name="Beaudet D."/>
            <person name="Noel J."/>
            <person name="Yildirir G."/>
            <person name="Ndikumana S."/>
            <person name="Charron P."/>
            <person name="St-Onge C."/>
            <person name="Giorgi J."/>
            <person name="Kruger M."/>
            <person name="Marton T."/>
            <person name="Ropars J."/>
            <person name="Grigoriev I.V."/>
            <person name="Hainaut M."/>
            <person name="Henrissat B."/>
            <person name="Roux C."/>
            <person name="Martin F."/>
            <person name="Corradi N."/>
        </authorList>
    </citation>
    <scope>NUCLEOTIDE SEQUENCE [LARGE SCALE GENOMIC DNA]</scope>
    <source>
        <strain evidence="2 3">DAOM 197198</strain>
    </source>
</reference>
<organism evidence="2 3">
    <name type="scientific">Rhizophagus irregularis (strain DAOM 181602 / DAOM 197198 / MUCL 43194)</name>
    <name type="common">Arbuscular mycorrhizal fungus</name>
    <name type="synonym">Glomus intraradices</name>
    <dbReference type="NCBI Taxonomy" id="747089"/>
    <lineage>
        <taxon>Eukaryota</taxon>
        <taxon>Fungi</taxon>
        <taxon>Fungi incertae sedis</taxon>
        <taxon>Mucoromycota</taxon>
        <taxon>Glomeromycotina</taxon>
        <taxon>Glomeromycetes</taxon>
        <taxon>Glomerales</taxon>
        <taxon>Glomeraceae</taxon>
        <taxon>Rhizophagus</taxon>
    </lineage>
</organism>
<accession>A0A2P4QG56</accession>
<gene>
    <name evidence="2" type="ORF">GLOIN_2v1554304</name>
</gene>
<reference evidence="2 3" key="1">
    <citation type="journal article" date="2013" name="Proc. Natl. Acad. Sci. U.S.A.">
        <title>Genome of an arbuscular mycorrhizal fungus provides insight into the oldest plant symbiosis.</title>
        <authorList>
            <person name="Tisserant E."/>
            <person name="Malbreil M."/>
            <person name="Kuo A."/>
            <person name="Kohler A."/>
            <person name="Symeonidi A."/>
            <person name="Balestrini R."/>
            <person name="Charron P."/>
            <person name="Duensing N."/>
            <person name="Frei Dit Frey N."/>
            <person name="Gianinazzi-Pearson V."/>
            <person name="Gilbert L.B."/>
            <person name="Handa Y."/>
            <person name="Herr J.R."/>
            <person name="Hijri M."/>
            <person name="Koul R."/>
            <person name="Kawaguchi M."/>
            <person name="Krajinski F."/>
            <person name="Lammers P.J."/>
            <person name="Masclaux F.G."/>
            <person name="Murat C."/>
            <person name="Morin E."/>
            <person name="Ndikumana S."/>
            <person name="Pagni M."/>
            <person name="Petitpierre D."/>
            <person name="Requena N."/>
            <person name="Rosikiewicz P."/>
            <person name="Riley R."/>
            <person name="Saito K."/>
            <person name="San Clemente H."/>
            <person name="Shapiro H."/>
            <person name="van Tuinen D."/>
            <person name="Becard G."/>
            <person name="Bonfante P."/>
            <person name="Paszkowski U."/>
            <person name="Shachar-Hill Y.Y."/>
            <person name="Tuskan G.A."/>
            <person name="Young P.W."/>
            <person name="Sanders I.R."/>
            <person name="Henrissat B."/>
            <person name="Rensing S.A."/>
            <person name="Grigoriev I.V."/>
            <person name="Corradi N."/>
            <person name="Roux C."/>
            <person name="Martin F."/>
        </authorList>
    </citation>
    <scope>NUCLEOTIDE SEQUENCE [LARGE SCALE GENOMIC DNA]</scope>
    <source>
        <strain evidence="2 3">DAOM 197198</strain>
    </source>
</reference>
<keyword evidence="1" id="KW-0472">Membrane</keyword>
<keyword evidence="1" id="KW-1133">Transmembrane helix</keyword>
<keyword evidence="1" id="KW-0812">Transmembrane</keyword>
<dbReference type="Proteomes" id="UP000018888">
    <property type="component" value="Unassembled WGS sequence"/>
</dbReference>
<evidence type="ECO:0000256" key="1">
    <source>
        <dbReference type="SAM" id="Phobius"/>
    </source>
</evidence>
<feature type="non-terminal residue" evidence="2">
    <location>
        <position position="62"/>
    </location>
</feature>
<evidence type="ECO:0000313" key="3">
    <source>
        <dbReference type="Proteomes" id="UP000018888"/>
    </source>
</evidence>
<feature type="transmembrane region" description="Helical" evidence="1">
    <location>
        <begin position="12"/>
        <end position="33"/>
    </location>
</feature>
<dbReference type="AlphaFoldDB" id="A0A2P4QG56"/>
<protein>
    <submittedName>
        <fullName evidence="2">Uncharacterized protein</fullName>
    </submittedName>
</protein>